<evidence type="ECO:0000256" key="1">
    <source>
        <dbReference type="SAM" id="MobiDB-lite"/>
    </source>
</evidence>
<gene>
    <name evidence="2" type="ORF">G7Y89_g2308</name>
</gene>
<comment type="caution">
    <text evidence="2">The sequence shown here is derived from an EMBL/GenBank/DDBJ whole genome shotgun (WGS) entry which is preliminary data.</text>
</comment>
<dbReference type="AlphaFoldDB" id="A0A8H4RUD8"/>
<proteinExistence type="predicted"/>
<organism evidence="2 3">
    <name type="scientific">Cudoniella acicularis</name>
    <dbReference type="NCBI Taxonomy" id="354080"/>
    <lineage>
        <taxon>Eukaryota</taxon>
        <taxon>Fungi</taxon>
        <taxon>Dikarya</taxon>
        <taxon>Ascomycota</taxon>
        <taxon>Pezizomycotina</taxon>
        <taxon>Leotiomycetes</taxon>
        <taxon>Helotiales</taxon>
        <taxon>Tricladiaceae</taxon>
        <taxon>Cudoniella</taxon>
    </lineage>
</organism>
<dbReference type="EMBL" id="JAAMPI010000099">
    <property type="protein sequence ID" value="KAF4635783.1"/>
    <property type="molecule type" value="Genomic_DNA"/>
</dbReference>
<dbReference type="Proteomes" id="UP000566819">
    <property type="component" value="Unassembled WGS sequence"/>
</dbReference>
<sequence length="114" mass="12870">MFLFRFAPGQQCAAQRALSTQYSQPKRWGSKVTKPFWAESITIIGIKEAITQNLDSAGYAAFQVQTCNGRPLNYSLSIIVGRRRHRPDAHAAPQEKSLEVLESPRRKTQRAKLP</sequence>
<reference evidence="2 3" key="1">
    <citation type="submission" date="2020-03" db="EMBL/GenBank/DDBJ databases">
        <title>Draft Genome Sequence of Cudoniella acicularis.</title>
        <authorList>
            <person name="Buettner E."/>
            <person name="Kellner H."/>
        </authorList>
    </citation>
    <scope>NUCLEOTIDE SEQUENCE [LARGE SCALE GENOMIC DNA]</scope>
    <source>
        <strain evidence="2 3">DSM 108380</strain>
    </source>
</reference>
<name>A0A8H4RUD8_9HELO</name>
<feature type="compositionally biased region" description="Basic and acidic residues" evidence="1">
    <location>
        <begin position="96"/>
        <end position="105"/>
    </location>
</feature>
<evidence type="ECO:0000313" key="3">
    <source>
        <dbReference type="Proteomes" id="UP000566819"/>
    </source>
</evidence>
<evidence type="ECO:0000313" key="2">
    <source>
        <dbReference type="EMBL" id="KAF4635783.1"/>
    </source>
</evidence>
<protein>
    <submittedName>
        <fullName evidence="2">Uncharacterized protein</fullName>
    </submittedName>
</protein>
<feature type="region of interest" description="Disordered" evidence="1">
    <location>
        <begin position="85"/>
        <end position="114"/>
    </location>
</feature>
<accession>A0A8H4RUD8</accession>
<keyword evidence="3" id="KW-1185">Reference proteome</keyword>